<organism evidence="2 3">
    <name type="scientific">Halorubrum rutilum</name>
    <dbReference type="NCBI Taxonomy" id="1364933"/>
    <lineage>
        <taxon>Archaea</taxon>
        <taxon>Methanobacteriati</taxon>
        <taxon>Methanobacteriota</taxon>
        <taxon>Stenosarchaea group</taxon>
        <taxon>Halobacteria</taxon>
        <taxon>Halobacteriales</taxon>
        <taxon>Haloferacaceae</taxon>
        <taxon>Halorubrum</taxon>
    </lineage>
</organism>
<dbReference type="RefSeq" id="WP_256407353.1">
    <property type="nucleotide sequence ID" value="NZ_JANHDN010000001.1"/>
</dbReference>
<protein>
    <submittedName>
        <fullName evidence="2">Uncharacterized protein</fullName>
    </submittedName>
</protein>
<dbReference type="EMBL" id="JBHTBL010000001">
    <property type="protein sequence ID" value="MFC7323253.1"/>
    <property type="molecule type" value="Genomic_DNA"/>
</dbReference>
<proteinExistence type="predicted"/>
<evidence type="ECO:0000256" key="1">
    <source>
        <dbReference type="SAM" id="MobiDB-lite"/>
    </source>
</evidence>
<gene>
    <name evidence="2" type="ORF">ACFQMF_01535</name>
</gene>
<dbReference type="Proteomes" id="UP001596545">
    <property type="component" value="Unassembled WGS sequence"/>
</dbReference>
<dbReference type="AlphaFoldDB" id="A0ABD6AI32"/>
<evidence type="ECO:0000313" key="2">
    <source>
        <dbReference type="EMBL" id="MFC7323253.1"/>
    </source>
</evidence>
<accession>A0ABD6AI32</accession>
<comment type="caution">
    <text evidence="2">The sequence shown here is derived from an EMBL/GenBank/DDBJ whole genome shotgun (WGS) entry which is preliminary data.</text>
</comment>
<evidence type="ECO:0000313" key="3">
    <source>
        <dbReference type="Proteomes" id="UP001596545"/>
    </source>
</evidence>
<sequence length="167" mass="17715">MRAHTGEESQPSNHEADVAVPPGGEVDQQHREIPVRQPGAGVAVVPREGDLVLVGYRNGDDPYVDGAIYGDADDDRAPTASAGDIRLRRKGATIEIASTDAGDDVVRVTRQPEDSDAPDMGLELNLSTGEFQIGDGSGYGIVSDGAGNFQWFLESLDYVTDGSTLSW</sequence>
<keyword evidence="3" id="KW-1185">Reference proteome</keyword>
<reference evidence="2 3" key="1">
    <citation type="journal article" date="2019" name="Int. J. Syst. Evol. Microbiol.">
        <title>The Global Catalogue of Microorganisms (GCM) 10K type strain sequencing project: providing services to taxonomists for standard genome sequencing and annotation.</title>
        <authorList>
            <consortium name="The Broad Institute Genomics Platform"/>
            <consortium name="The Broad Institute Genome Sequencing Center for Infectious Disease"/>
            <person name="Wu L."/>
            <person name="Ma J."/>
        </authorList>
    </citation>
    <scope>NUCLEOTIDE SEQUENCE [LARGE SCALE GENOMIC DNA]</scope>
    <source>
        <strain evidence="2 3">CGMCC 1.12554</strain>
    </source>
</reference>
<name>A0ABD6AI32_9EURY</name>
<feature type="region of interest" description="Disordered" evidence="1">
    <location>
        <begin position="1"/>
        <end position="41"/>
    </location>
</feature>